<keyword evidence="1" id="KW-0812">Transmembrane</keyword>
<keyword evidence="3" id="KW-1185">Reference proteome</keyword>
<keyword evidence="1" id="KW-1133">Transmembrane helix</keyword>
<dbReference type="Proteomes" id="UP000237846">
    <property type="component" value="Unassembled WGS sequence"/>
</dbReference>
<feature type="transmembrane region" description="Helical" evidence="1">
    <location>
        <begin position="20"/>
        <end position="42"/>
    </location>
</feature>
<reference evidence="2 3" key="1">
    <citation type="submission" date="2018-03" db="EMBL/GenBank/DDBJ databases">
        <title>Genomic Encyclopedia of Archaeal and Bacterial Type Strains, Phase II (KMG-II): from individual species to whole genera.</title>
        <authorList>
            <person name="Goeker M."/>
        </authorList>
    </citation>
    <scope>NUCLEOTIDE SEQUENCE [LARGE SCALE GENOMIC DNA]</scope>
    <source>
        <strain evidence="2 3">DSM 45601</strain>
    </source>
</reference>
<comment type="caution">
    <text evidence="2">The sequence shown here is derived from an EMBL/GenBank/DDBJ whole genome shotgun (WGS) entry which is preliminary data.</text>
</comment>
<keyword evidence="1" id="KW-0472">Membrane</keyword>
<protein>
    <submittedName>
        <fullName evidence="2">Uncharacterized protein</fullName>
    </submittedName>
</protein>
<dbReference type="AlphaFoldDB" id="A0A2T0PVP7"/>
<name>A0A2T0PVP7_9ACTN</name>
<sequence>MSASVRRRVRDEGASSVQYAGLIVLSGVLVVAVGTAATVPTVRDGVANALCQLFSGITGAECEGGEQAGPPRPPENHTCTLSYTDTGATASVRFPVRYVDIGVGVTAAVQTTQVVRPDGSIGYDVTISLQGEGLVALPRTQMQNIDPDLYGGLLAGGSQKWEFASEADAEALPALFAERMAHDVARANLLTGPGLAVADRVPGLREAVAPPELPPVTETSGQGGIFIGGGVELEGAPGDLEIQAAVEARGALVLGGTHNHTTGETKVRMELGAEGSGSAGVNIGSLYENLPEAARNASGTAVSGAITALEAAASASAGYPVTFPPQVVTYLSDNWPNVEGAISGKITTTTELTFNDQGELIGEQRQTDIQWNFAVGADIAPAELENLDELEFGANMVLAGSRSQETETVDLSDPADREIVEDYYGQSVTTSQPDAFGDAADARESLYDREGERTRQEWDLSGGNGFIGADRNSVAADAGLTQSTGELSSAEYYDRSTGSWIPWDGCTL</sequence>
<evidence type="ECO:0000313" key="3">
    <source>
        <dbReference type="Proteomes" id="UP000237846"/>
    </source>
</evidence>
<dbReference type="RefSeq" id="WP_146159569.1">
    <property type="nucleotide sequence ID" value="NZ_PVZC01000009.1"/>
</dbReference>
<organism evidence="2 3">
    <name type="scientific">Allonocardiopsis opalescens</name>
    <dbReference type="NCBI Taxonomy" id="1144618"/>
    <lineage>
        <taxon>Bacteria</taxon>
        <taxon>Bacillati</taxon>
        <taxon>Actinomycetota</taxon>
        <taxon>Actinomycetes</taxon>
        <taxon>Streptosporangiales</taxon>
        <taxon>Allonocardiopsis</taxon>
    </lineage>
</organism>
<gene>
    <name evidence="2" type="ORF">CLV72_109119</name>
</gene>
<dbReference type="EMBL" id="PVZC01000009">
    <property type="protein sequence ID" value="PRX95510.1"/>
    <property type="molecule type" value="Genomic_DNA"/>
</dbReference>
<proteinExistence type="predicted"/>
<evidence type="ECO:0000256" key="1">
    <source>
        <dbReference type="SAM" id="Phobius"/>
    </source>
</evidence>
<evidence type="ECO:0000313" key="2">
    <source>
        <dbReference type="EMBL" id="PRX95510.1"/>
    </source>
</evidence>
<accession>A0A2T0PVP7</accession>